<dbReference type="KEGG" id="mcob:NCTC10184_00359"/>
<keyword evidence="8" id="KW-1185">Reference proteome</keyword>
<name>A0A449BAB1_9BACT</name>
<reference evidence="7 8" key="1">
    <citation type="submission" date="2019-01" db="EMBL/GenBank/DDBJ databases">
        <authorList>
            <consortium name="Pathogen Informatics"/>
        </authorList>
    </citation>
    <scope>NUCLEOTIDE SEQUENCE [LARGE SCALE GENOMIC DNA]</scope>
    <source>
        <strain evidence="7 8">NCTC10184</strain>
    </source>
</reference>
<comment type="pathway">
    <text evidence="1">Lipid metabolism.</text>
</comment>
<dbReference type="GO" id="GO:0003841">
    <property type="term" value="F:1-acylglycerol-3-phosphate O-acyltransferase activity"/>
    <property type="evidence" value="ECO:0007669"/>
    <property type="project" value="UniProtKB-EC"/>
</dbReference>
<dbReference type="PANTHER" id="PTHR10434">
    <property type="entry name" value="1-ACYL-SN-GLYCEROL-3-PHOSPHATE ACYLTRANSFERASE"/>
    <property type="match status" value="1"/>
</dbReference>
<evidence type="ECO:0000256" key="4">
    <source>
        <dbReference type="ARBA" id="ARBA00023098"/>
    </source>
</evidence>
<dbReference type="SUPFAM" id="SSF69593">
    <property type="entry name" value="Glycerol-3-phosphate (1)-acyltransferase"/>
    <property type="match status" value="1"/>
</dbReference>
<proteinExistence type="predicted"/>
<feature type="domain" description="Phospholipid/glycerol acyltransferase" evidence="6">
    <location>
        <begin position="74"/>
        <end position="199"/>
    </location>
</feature>
<evidence type="ECO:0000256" key="3">
    <source>
        <dbReference type="ARBA" id="ARBA00022679"/>
    </source>
</evidence>
<evidence type="ECO:0000256" key="5">
    <source>
        <dbReference type="ARBA" id="ARBA00023315"/>
    </source>
</evidence>
<dbReference type="AlphaFoldDB" id="A0A449BAB1"/>
<keyword evidence="5 7" id="KW-0012">Acyltransferase</keyword>
<dbReference type="RefSeq" id="WP_197722270.1">
    <property type="nucleotide sequence ID" value="NZ_LR215043.1"/>
</dbReference>
<dbReference type="CDD" id="cd07989">
    <property type="entry name" value="LPLAT_AGPAT-like"/>
    <property type="match status" value="1"/>
</dbReference>
<keyword evidence="2" id="KW-0444">Lipid biosynthesis</keyword>
<protein>
    <submittedName>
        <fullName evidence="7">1-acyl-sn-glycerol-3-phosphate acyltransferase</fullName>
        <ecNumber evidence="7">2.3.1.51</ecNumber>
    </submittedName>
</protein>
<dbReference type="EC" id="2.3.1.51" evidence="7"/>
<organism evidence="7 8">
    <name type="scientific">Mycoplasmopsis columbinasalis</name>
    <dbReference type="NCBI Taxonomy" id="114880"/>
    <lineage>
        <taxon>Bacteria</taxon>
        <taxon>Bacillati</taxon>
        <taxon>Mycoplasmatota</taxon>
        <taxon>Mycoplasmoidales</taxon>
        <taxon>Metamycoplasmataceae</taxon>
        <taxon>Mycoplasmopsis</taxon>
    </lineage>
</organism>
<dbReference type="PANTHER" id="PTHR10434:SF64">
    <property type="entry name" value="1-ACYL-SN-GLYCEROL-3-PHOSPHATE ACYLTRANSFERASE-RELATED"/>
    <property type="match status" value="1"/>
</dbReference>
<dbReference type="Pfam" id="PF01553">
    <property type="entry name" value="Acyltransferase"/>
    <property type="match status" value="1"/>
</dbReference>
<keyword evidence="3 7" id="KW-0808">Transferase</keyword>
<dbReference type="EMBL" id="LR215043">
    <property type="protein sequence ID" value="VEU78134.1"/>
    <property type="molecule type" value="Genomic_DNA"/>
</dbReference>
<gene>
    <name evidence="7" type="primary">plsC</name>
    <name evidence="7" type="ORF">NCTC10184_00359</name>
</gene>
<dbReference type="Proteomes" id="UP000290876">
    <property type="component" value="Chromosome"/>
</dbReference>
<evidence type="ECO:0000313" key="7">
    <source>
        <dbReference type="EMBL" id="VEU78134.1"/>
    </source>
</evidence>
<evidence type="ECO:0000259" key="6">
    <source>
        <dbReference type="SMART" id="SM00563"/>
    </source>
</evidence>
<evidence type="ECO:0000313" key="8">
    <source>
        <dbReference type="Proteomes" id="UP000290876"/>
    </source>
</evidence>
<dbReference type="SMART" id="SM00563">
    <property type="entry name" value="PlsC"/>
    <property type="match status" value="1"/>
</dbReference>
<evidence type="ECO:0000256" key="1">
    <source>
        <dbReference type="ARBA" id="ARBA00005189"/>
    </source>
</evidence>
<accession>A0A449BAB1</accession>
<dbReference type="InterPro" id="IPR002123">
    <property type="entry name" value="Plipid/glycerol_acylTrfase"/>
</dbReference>
<evidence type="ECO:0000256" key="2">
    <source>
        <dbReference type="ARBA" id="ARBA00022516"/>
    </source>
</evidence>
<sequence length="252" mass="28969">MGIGIKTKMALSWPRALWVNWRIRAYAKRYKNNSDNYTLQQRNDWLVKKAKFLLWLWNIKVEVEGYQNLPKSPAILVPNHKSYADPVVLLYALKKQSHEDDVLNKIPTFVGKKELQKQKSVHSAMQLLDSFFIDSENFRDFFKTLNEFGKFVKENRTYGVIFPEGTRVGEDGLGEFKNGAFKVAHQNFLAVVPVAISDTREAFNHKRKKKLTIKVTFLPQFKANTVFAMDVNVLAEKAKEAIQGALANGEDK</sequence>
<dbReference type="GO" id="GO:0006654">
    <property type="term" value="P:phosphatidic acid biosynthetic process"/>
    <property type="evidence" value="ECO:0007669"/>
    <property type="project" value="TreeGrafter"/>
</dbReference>
<keyword evidence="4" id="KW-0443">Lipid metabolism</keyword>